<dbReference type="AlphaFoldDB" id="A0A438MWP7"/>
<evidence type="ECO:0000313" key="2">
    <source>
        <dbReference type="EMBL" id="RVX68171.1"/>
    </source>
</evidence>
<sequence length="224" mass="25404">MTRTQQQTSQASNRVKKARRSSAQESRRQPTGFITWTDWRAFQPTRPSSSNKSSDDESPKYSHTDGWHPDAFADRYRRSSYPKLSPLPVKNLNILNSQRITTWERDFFSSLLVPDQGPGQHFKSEPEISEEEITTVCMEVLENLAPSLADLTDAPTADSPDNASRQDTDTDMDMTIMSSIDFDFEKCLAEVEQIVCDSIKDIPSIFDTQDKVERKSLEPATTTT</sequence>
<reference evidence="2 3" key="1">
    <citation type="submission" date="2017-03" db="EMBL/GenBank/DDBJ databases">
        <title>Genomes of endolithic fungi from Antarctica.</title>
        <authorList>
            <person name="Coleine C."/>
            <person name="Masonjones S."/>
            <person name="Stajich J.E."/>
        </authorList>
    </citation>
    <scope>NUCLEOTIDE SEQUENCE [LARGE SCALE GENOMIC DNA]</scope>
    <source>
        <strain evidence="2 3">CCFEE 6314</strain>
    </source>
</reference>
<feature type="region of interest" description="Disordered" evidence="1">
    <location>
        <begin position="150"/>
        <end position="169"/>
    </location>
</feature>
<feature type="compositionally biased region" description="Basic and acidic residues" evidence="1">
    <location>
        <begin position="53"/>
        <end position="69"/>
    </location>
</feature>
<comment type="caution">
    <text evidence="2">The sequence shown here is derived from an EMBL/GenBank/DDBJ whole genome shotgun (WGS) entry which is preliminary data.</text>
</comment>
<organism evidence="2 3">
    <name type="scientific">Exophiala mesophila</name>
    <name type="common">Black yeast-like fungus</name>
    <dbReference type="NCBI Taxonomy" id="212818"/>
    <lineage>
        <taxon>Eukaryota</taxon>
        <taxon>Fungi</taxon>
        <taxon>Dikarya</taxon>
        <taxon>Ascomycota</taxon>
        <taxon>Pezizomycotina</taxon>
        <taxon>Eurotiomycetes</taxon>
        <taxon>Chaetothyriomycetidae</taxon>
        <taxon>Chaetothyriales</taxon>
        <taxon>Herpotrichiellaceae</taxon>
        <taxon>Exophiala</taxon>
    </lineage>
</organism>
<dbReference type="Proteomes" id="UP000288859">
    <property type="component" value="Unassembled WGS sequence"/>
</dbReference>
<accession>A0A438MWP7</accession>
<name>A0A438MWP7_EXOME</name>
<evidence type="ECO:0000256" key="1">
    <source>
        <dbReference type="SAM" id="MobiDB-lite"/>
    </source>
</evidence>
<dbReference type="VEuPathDB" id="FungiDB:PV10_00807"/>
<proteinExistence type="predicted"/>
<dbReference type="EMBL" id="NAJM01000040">
    <property type="protein sequence ID" value="RVX68171.1"/>
    <property type="molecule type" value="Genomic_DNA"/>
</dbReference>
<dbReference type="OrthoDB" id="10323526at2759"/>
<protein>
    <submittedName>
        <fullName evidence="2">Uncharacterized protein</fullName>
    </submittedName>
</protein>
<feature type="compositionally biased region" description="Polar residues" evidence="1">
    <location>
        <begin position="1"/>
        <end position="13"/>
    </location>
</feature>
<evidence type="ECO:0000313" key="3">
    <source>
        <dbReference type="Proteomes" id="UP000288859"/>
    </source>
</evidence>
<feature type="region of interest" description="Disordered" evidence="1">
    <location>
        <begin position="1"/>
        <end position="69"/>
    </location>
</feature>
<gene>
    <name evidence="2" type="ORF">B0A52_08679</name>
</gene>